<dbReference type="RefSeq" id="WP_246952210.1">
    <property type="nucleotide sequence ID" value="NZ_JALKII010000006.1"/>
</dbReference>
<sequence>MTLVLLGCGGGGGSSSGGGNAGGGNTGGGSSTALPELSGLFSDAGDQGRRFYISTEANNTGLFAYHPDRDERVLVDPTPYVNGHVTSIHPIHRATVGNDGRGVSQFQIDHLLYFRHENNMMLPDQFARVSTDPAPATVTRSQVSSENSAQKLGSAVVNLQVLQYDLADPLNTAYAFRGNDGANHAWFQIRSGTGAGVAAPAFTAGQRVVGTVLDPQLIGPGGWLVVASGDLRQVSMSQALVGGVLLADVEHVAPLETFADGSQLLIIAHLGDDHGTLWRFSPGATPAQAATLTELKNAQNEALEFPKNMWNDTLHLPSPDRMVASGDTLFIATTSPGLLLSTDTQLYRIGPQGWAEMLSLGTDQVLDFNNHAVLGEFLLDDGNHLIWSINGQIERVAKAAPHQRTVLVGGTDDNFDAPELVAYRDGWLFFNRKMPSDEYRAFAAHTDGRPQIMLRHTRWLGASTDGTGTLEGNLRTLNASEVFAWNESTRELSAVSAATPELGRVLLGDLPNTVTNVQMFGLGTGPHRLLQVQHDNSYEVVAVDTRQAHSLRHLQSNLATGERAIFTQPVSGF</sequence>
<evidence type="ECO:0000313" key="3">
    <source>
        <dbReference type="Proteomes" id="UP001165524"/>
    </source>
</evidence>
<evidence type="ECO:0000313" key="2">
    <source>
        <dbReference type="EMBL" id="MCK0538014.1"/>
    </source>
</evidence>
<reference evidence="2" key="1">
    <citation type="submission" date="2022-04" db="EMBL/GenBank/DDBJ databases">
        <title>Alcanivorax sp. CY1518 draft genome sequence.</title>
        <authorList>
            <person name="Zhao G."/>
            <person name="An M."/>
        </authorList>
    </citation>
    <scope>NUCLEOTIDE SEQUENCE</scope>
    <source>
        <strain evidence="2">CY1518</strain>
    </source>
</reference>
<name>A0ABT0E850_9GAMM</name>
<protein>
    <submittedName>
        <fullName evidence="2">Uncharacterized protein</fullName>
    </submittedName>
</protein>
<accession>A0ABT0E850</accession>
<feature type="region of interest" description="Disordered" evidence="1">
    <location>
        <begin position="14"/>
        <end position="34"/>
    </location>
</feature>
<dbReference type="Proteomes" id="UP001165524">
    <property type="component" value="Unassembled WGS sequence"/>
</dbReference>
<gene>
    <name evidence="2" type="ORF">MU846_09855</name>
</gene>
<dbReference type="EMBL" id="JALKII010000006">
    <property type="protein sequence ID" value="MCK0538014.1"/>
    <property type="molecule type" value="Genomic_DNA"/>
</dbReference>
<proteinExistence type="predicted"/>
<comment type="caution">
    <text evidence="2">The sequence shown here is derived from an EMBL/GenBank/DDBJ whole genome shotgun (WGS) entry which is preliminary data.</text>
</comment>
<feature type="compositionally biased region" description="Gly residues" evidence="1">
    <location>
        <begin position="14"/>
        <end position="30"/>
    </location>
</feature>
<evidence type="ECO:0000256" key="1">
    <source>
        <dbReference type="SAM" id="MobiDB-lite"/>
    </source>
</evidence>
<keyword evidence="3" id="KW-1185">Reference proteome</keyword>
<organism evidence="2 3">
    <name type="scientific">Alcanivorax quisquiliarum</name>
    <dbReference type="NCBI Taxonomy" id="2933565"/>
    <lineage>
        <taxon>Bacteria</taxon>
        <taxon>Pseudomonadati</taxon>
        <taxon>Pseudomonadota</taxon>
        <taxon>Gammaproteobacteria</taxon>
        <taxon>Oceanospirillales</taxon>
        <taxon>Alcanivoracaceae</taxon>
        <taxon>Alcanivorax</taxon>
    </lineage>
</organism>